<evidence type="ECO:0000313" key="3">
    <source>
        <dbReference type="Proteomes" id="UP000755585"/>
    </source>
</evidence>
<reference evidence="2 3" key="1">
    <citation type="submission" date="2021-03" db="EMBL/GenBank/DDBJ databases">
        <title>Sequencing the genomes of 1000 actinobacteria strains.</title>
        <authorList>
            <person name="Klenk H.-P."/>
        </authorList>
    </citation>
    <scope>NUCLEOTIDE SEQUENCE [LARGE SCALE GENOMIC DNA]</scope>
    <source>
        <strain evidence="2 3">DSM 18824</strain>
    </source>
</reference>
<keyword evidence="3" id="KW-1185">Reference proteome</keyword>
<organism evidence="2 3">
    <name type="scientific">Kribbella aluminosa</name>
    <dbReference type="NCBI Taxonomy" id="416017"/>
    <lineage>
        <taxon>Bacteria</taxon>
        <taxon>Bacillati</taxon>
        <taxon>Actinomycetota</taxon>
        <taxon>Actinomycetes</taxon>
        <taxon>Propionibacteriales</taxon>
        <taxon>Kribbellaceae</taxon>
        <taxon>Kribbella</taxon>
    </lineage>
</organism>
<name>A0ABS4UHZ1_9ACTN</name>
<proteinExistence type="predicted"/>
<evidence type="ECO:0000313" key="2">
    <source>
        <dbReference type="EMBL" id="MBP2351273.1"/>
    </source>
</evidence>
<comment type="caution">
    <text evidence="2">The sequence shown here is derived from an EMBL/GenBank/DDBJ whole genome shotgun (WGS) entry which is preliminary data.</text>
</comment>
<protein>
    <submittedName>
        <fullName evidence="2">Uncharacterized protein</fullName>
    </submittedName>
</protein>
<feature type="region of interest" description="Disordered" evidence="1">
    <location>
        <begin position="1"/>
        <end position="34"/>
    </location>
</feature>
<accession>A0ABS4UHZ1</accession>
<dbReference type="Proteomes" id="UP000755585">
    <property type="component" value="Unassembled WGS sequence"/>
</dbReference>
<feature type="compositionally biased region" description="Polar residues" evidence="1">
    <location>
        <begin position="9"/>
        <end position="32"/>
    </location>
</feature>
<dbReference type="EMBL" id="JAGINT010000001">
    <property type="protein sequence ID" value="MBP2351273.1"/>
    <property type="molecule type" value="Genomic_DNA"/>
</dbReference>
<evidence type="ECO:0000256" key="1">
    <source>
        <dbReference type="SAM" id="MobiDB-lite"/>
    </source>
</evidence>
<sequence length="89" mass="9122">MTELRTARPATSTYNSNGAVLSSTWPSPTTGSVAPGSASRVTCWAGGAVCTACCIAVVDVRLPPTLTDEGLRAAIEARRVLAVLAYLGL</sequence>
<gene>
    <name evidence="2" type="ORF">JOF29_002356</name>
</gene>